<keyword evidence="2" id="KW-1185">Reference proteome</keyword>
<dbReference type="Proteomes" id="UP000091857">
    <property type="component" value="Chromosome 8"/>
</dbReference>
<evidence type="ECO:0000313" key="1">
    <source>
        <dbReference type="EMBL" id="KAG8649462.1"/>
    </source>
</evidence>
<comment type="caution">
    <text evidence="1">The sequence shown here is derived from an EMBL/GenBank/DDBJ whole genome shotgun (WGS) entry which is preliminary data.</text>
</comment>
<accession>A0ACB7HA46</accession>
<sequence>MHVRPPKEVWLATYKSPSDRKWVSFLPILELKCVHVLLWSFSCFSSSPSYFYEFHGCFEEFSSLDQSFESLETQGVVSSHLQVRARTNPRSSRGSDPRNRGV</sequence>
<proteinExistence type="predicted"/>
<protein>
    <submittedName>
        <fullName evidence="1">Uncharacterized protein</fullName>
    </submittedName>
</protein>
<reference evidence="2" key="1">
    <citation type="journal article" date="2016" name="Nat. Biotechnol.">
        <title>Sequencing wild and cultivated cassava and related species reveals extensive interspecific hybridization and genetic diversity.</title>
        <authorList>
            <person name="Bredeson J.V."/>
            <person name="Lyons J.B."/>
            <person name="Prochnik S.E."/>
            <person name="Wu G.A."/>
            <person name="Ha C.M."/>
            <person name="Edsinger-Gonzales E."/>
            <person name="Grimwood J."/>
            <person name="Schmutz J."/>
            <person name="Rabbi I.Y."/>
            <person name="Egesi C."/>
            <person name="Nauluvula P."/>
            <person name="Lebot V."/>
            <person name="Ndunguru J."/>
            <person name="Mkamilo G."/>
            <person name="Bart R.S."/>
            <person name="Setter T.L."/>
            <person name="Gleadow R.M."/>
            <person name="Kulakow P."/>
            <person name="Ferguson M.E."/>
            <person name="Rounsley S."/>
            <person name="Rokhsar D.S."/>
        </authorList>
    </citation>
    <scope>NUCLEOTIDE SEQUENCE [LARGE SCALE GENOMIC DNA]</scope>
    <source>
        <strain evidence="2">cv. AM560-2</strain>
    </source>
</reference>
<evidence type="ECO:0000313" key="2">
    <source>
        <dbReference type="Proteomes" id="UP000091857"/>
    </source>
</evidence>
<organism evidence="1 2">
    <name type="scientific">Manihot esculenta</name>
    <name type="common">Cassava</name>
    <name type="synonym">Jatropha manihot</name>
    <dbReference type="NCBI Taxonomy" id="3983"/>
    <lineage>
        <taxon>Eukaryota</taxon>
        <taxon>Viridiplantae</taxon>
        <taxon>Streptophyta</taxon>
        <taxon>Embryophyta</taxon>
        <taxon>Tracheophyta</taxon>
        <taxon>Spermatophyta</taxon>
        <taxon>Magnoliopsida</taxon>
        <taxon>eudicotyledons</taxon>
        <taxon>Gunneridae</taxon>
        <taxon>Pentapetalae</taxon>
        <taxon>rosids</taxon>
        <taxon>fabids</taxon>
        <taxon>Malpighiales</taxon>
        <taxon>Euphorbiaceae</taxon>
        <taxon>Crotonoideae</taxon>
        <taxon>Manihoteae</taxon>
        <taxon>Manihot</taxon>
    </lineage>
</organism>
<dbReference type="EMBL" id="CM004394">
    <property type="protein sequence ID" value="KAG8649462.1"/>
    <property type="molecule type" value="Genomic_DNA"/>
</dbReference>
<name>A0ACB7HA46_MANES</name>
<gene>
    <name evidence="1" type="ORF">MANES_08G095811v8</name>
</gene>